<evidence type="ECO:0000256" key="4">
    <source>
        <dbReference type="ARBA" id="ARBA00022801"/>
    </source>
</evidence>
<dbReference type="InterPro" id="IPR050925">
    <property type="entry name" value="Rhomboid_protease_S54"/>
</dbReference>
<comment type="similarity">
    <text evidence="2">Belongs to the peptidase S54 family.</text>
</comment>
<keyword evidence="4" id="KW-0378">Hydrolase</keyword>
<gene>
    <name evidence="10" type="ORF">KL86DYS1_30395</name>
</gene>
<dbReference type="Pfam" id="PF01694">
    <property type="entry name" value="Rhomboid"/>
    <property type="match status" value="1"/>
</dbReference>
<dbReference type="InterPro" id="IPR022764">
    <property type="entry name" value="Peptidase_S54_rhomboid_dom"/>
</dbReference>
<evidence type="ECO:0000259" key="9">
    <source>
        <dbReference type="Pfam" id="PF20216"/>
    </source>
</evidence>
<evidence type="ECO:0000256" key="5">
    <source>
        <dbReference type="ARBA" id="ARBA00022989"/>
    </source>
</evidence>
<dbReference type="Gene3D" id="1.20.1540.10">
    <property type="entry name" value="Rhomboid-like"/>
    <property type="match status" value="1"/>
</dbReference>
<feature type="transmembrane region" description="Helical" evidence="7">
    <location>
        <begin position="167"/>
        <end position="186"/>
    </location>
</feature>
<feature type="transmembrane region" description="Helical" evidence="7">
    <location>
        <begin position="136"/>
        <end position="155"/>
    </location>
</feature>
<name>A0A212JTH9_9BACT</name>
<accession>A0A212JTH9</accession>
<evidence type="ECO:0000313" key="10">
    <source>
        <dbReference type="EMBL" id="SBW02754.1"/>
    </source>
</evidence>
<dbReference type="SUPFAM" id="SSF144091">
    <property type="entry name" value="Rhomboid-like"/>
    <property type="match status" value="1"/>
</dbReference>
<dbReference type="Pfam" id="PF20216">
    <property type="entry name" value="DUF6576"/>
    <property type="match status" value="1"/>
</dbReference>
<keyword evidence="6 7" id="KW-0472">Membrane</keyword>
<feature type="transmembrane region" description="Helical" evidence="7">
    <location>
        <begin position="17"/>
        <end position="37"/>
    </location>
</feature>
<evidence type="ECO:0000256" key="6">
    <source>
        <dbReference type="ARBA" id="ARBA00023136"/>
    </source>
</evidence>
<dbReference type="PANTHER" id="PTHR43731">
    <property type="entry name" value="RHOMBOID PROTEASE"/>
    <property type="match status" value="1"/>
</dbReference>
<dbReference type="RefSeq" id="WP_296942215.1">
    <property type="nucleotide sequence ID" value="NZ_LT599032.1"/>
</dbReference>
<feature type="domain" description="DUF6576" evidence="9">
    <location>
        <begin position="252"/>
        <end position="294"/>
    </location>
</feature>
<keyword evidence="3 7" id="KW-0812">Transmembrane</keyword>
<dbReference type="AlphaFoldDB" id="A0A212JTH9"/>
<dbReference type="InterPro" id="IPR035952">
    <property type="entry name" value="Rhomboid-like_sf"/>
</dbReference>
<reference evidence="10" key="1">
    <citation type="submission" date="2016-04" db="EMBL/GenBank/DDBJ databases">
        <authorList>
            <person name="Evans L.H."/>
            <person name="Alamgir A."/>
            <person name="Owens N."/>
            <person name="Weber N.D."/>
            <person name="Virtaneva K."/>
            <person name="Barbian K."/>
            <person name="Babar A."/>
            <person name="Rosenke K."/>
        </authorList>
    </citation>
    <scope>NUCLEOTIDE SEQUENCE</scope>
    <source>
        <strain evidence="10">86-1</strain>
    </source>
</reference>
<dbReference type="GO" id="GO:0004252">
    <property type="term" value="F:serine-type endopeptidase activity"/>
    <property type="evidence" value="ECO:0007669"/>
    <property type="project" value="InterPro"/>
</dbReference>
<comment type="subcellular location">
    <subcellularLocation>
        <location evidence="1">Membrane</location>
        <topology evidence="1">Multi-pass membrane protein</topology>
    </subcellularLocation>
</comment>
<feature type="transmembrane region" description="Helical" evidence="7">
    <location>
        <begin position="79"/>
        <end position="100"/>
    </location>
</feature>
<evidence type="ECO:0000256" key="1">
    <source>
        <dbReference type="ARBA" id="ARBA00004141"/>
    </source>
</evidence>
<protein>
    <submittedName>
        <fullName evidence="10">Uncharacterized protein</fullName>
    </submittedName>
</protein>
<evidence type="ECO:0000259" key="8">
    <source>
        <dbReference type="Pfam" id="PF01694"/>
    </source>
</evidence>
<dbReference type="InterPro" id="IPR046483">
    <property type="entry name" value="DUF6576"/>
</dbReference>
<feature type="domain" description="Peptidase S54 rhomboid" evidence="8">
    <location>
        <begin position="64"/>
        <end position="210"/>
    </location>
</feature>
<organism evidence="10">
    <name type="scientific">uncultured Dysgonomonas sp</name>
    <dbReference type="NCBI Taxonomy" id="206096"/>
    <lineage>
        <taxon>Bacteria</taxon>
        <taxon>Pseudomonadati</taxon>
        <taxon>Bacteroidota</taxon>
        <taxon>Bacteroidia</taxon>
        <taxon>Bacteroidales</taxon>
        <taxon>Dysgonomonadaceae</taxon>
        <taxon>Dysgonomonas</taxon>
        <taxon>environmental samples</taxon>
    </lineage>
</organism>
<sequence length="295" mass="33451">MGIFSDNIKPILKRKDVLIRLIVINVCVFLILIAVNITKLFNIDITDFVISYIAIPAQLELLKTHFWTPLTYMFVHENFFHILFNMLMLYWFGQIFLSYFNAKSLGSLYILGGLAGAALFVLTFNTIPMFVLMNGAPMIGASASVMAIIFAVAFYRPNTEIGLLFLGRIKIIYIALVIFVLDFIGLSSTSNPGGHIAHIGGALMGYIYAKQYLKGKDITRWVNKIIDFIANLTKPKSKTNPKMKVKYKNEADHEYNQRKYNESEEIDRILDKLKASGYNSLSSAEKKRLFDASNK</sequence>
<dbReference type="PANTHER" id="PTHR43731:SF14">
    <property type="entry name" value="PRESENILIN-ASSOCIATED RHOMBOID-LIKE PROTEIN, MITOCHONDRIAL"/>
    <property type="match status" value="1"/>
</dbReference>
<evidence type="ECO:0000256" key="7">
    <source>
        <dbReference type="SAM" id="Phobius"/>
    </source>
</evidence>
<evidence type="ECO:0000256" key="3">
    <source>
        <dbReference type="ARBA" id="ARBA00022692"/>
    </source>
</evidence>
<proteinExistence type="inferred from homology"/>
<feature type="transmembrane region" description="Helical" evidence="7">
    <location>
        <begin position="192"/>
        <end position="209"/>
    </location>
</feature>
<evidence type="ECO:0000256" key="2">
    <source>
        <dbReference type="ARBA" id="ARBA00009045"/>
    </source>
</evidence>
<keyword evidence="5 7" id="KW-1133">Transmembrane helix</keyword>
<dbReference type="GO" id="GO:0016020">
    <property type="term" value="C:membrane"/>
    <property type="evidence" value="ECO:0007669"/>
    <property type="project" value="UniProtKB-SubCell"/>
</dbReference>
<feature type="transmembrane region" description="Helical" evidence="7">
    <location>
        <begin position="107"/>
        <end position="130"/>
    </location>
</feature>
<dbReference type="EMBL" id="FLUM01000003">
    <property type="protein sequence ID" value="SBW02754.1"/>
    <property type="molecule type" value="Genomic_DNA"/>
</dbReference>